<dbReference type="EMBL" id="LNIX01000007">
    <property type="protein sequence ID" value="OXA52301.1"/>
    <property type="molecule type" value="Genomic_DNA"/>
</dbReference>
<feature type="domain" description="STAT transcription factor all-alpha" evidence="11">
    <location>
        <begin position="85"/>
        <end position="164"/>
    </location>
</feature>
<evidence type="ECO:0000256" key="10">
    <source>
        <dbReference type="SAM" id="MobiDB-lite"/>
    </source>
</evidence>
<evidence type="ECO:0000259" key="12">
    <source>
        <dbReference type="Pfam" id="PF02864"/>
    </source>
</evidence>
<evidence type="ECO:0000256" key="5">
    <source>
        <dbReference type="ARBA" id="ARBA00022999"/>
    </source>
</evidence>
<comment type="subcellular location">
    <subcellularLocation>
        <location evidence="2">Cytoplasm</location>
    </subcellularLocation>
    <subcellularLocation>
        <location evidence="1">Nucleus</location>
    </subcellularLocation>
</comment>
<dbReference type="InterPro" id="IPR015988">
    <property type="entry name" value="STAT_TF_CC"/>
</dbReference>
<dbReference type="InterPro" id="IPR013801">
    <property type="entry name" value="STAT_TF_DNA-bd"/>
</dbReference>
<keyword evidence="9" id="KW-0539">Nucleus</keyword>
<evidence type="ECO:0000256" key="4">
    <source>
        <dbReference type="ARBA" id="ARBA00022553"/>
    </source>
</evidence>
<dbReference type="AlphaFoldDB" id="A0A226E5Y7"/>
<dbReference type="OrthoDB" id="19300at2759"/>
<dbReference type="Gene3D" id="2.60.40.630">
    <property type="entry name" value="STAT transcription factor, DNA-binding domain"/>
    <property type="match status" value="1"/>
</dbReference>
<keyword evidence="14" id="KW-1185">Reference proteome</keyword>
<protein>
    <submittedName>
        <fullName evidence="13">Signal transducer and activator of transcription 5A</fullName>
    </submittedName>
</protein>
<feature type="region of interest" description="Disordered" evidence="10">
    <location>
        <begin position="304"/>
        <end position="329"/>
    </location>
</feature>
<keyword evidence="5" id="KW-0727">SH2 domain</keyword>
<gene>
    <name evidence="13" type="ORF">Fcan01_13346</name>
</gene>
<comment type="caution">
    <text evidence="13">The sequence shown here is derived from an EMBL/GenBank/DDBJ whole genome shotgun (WGS) entry which is preliminary data.</text>
</comment>
<evidence type="ECO:0000256" key="8">
    <source>
        <dbReference type="ARBA" id="ARBA00023163"/>
    </source>
</evidence>
<evidence type="ECO:0000256" key="3">
    <source>
        <dbReference type="ARBA" id="ARBA00022490"/>
    </source>
</evidence>
<dbReference type="GO" id="GO:0005737">
    <property type="term" value="C:cytoplasm"/>
    <property type="evidence" value="ECO:0007669"/>
    <property type="project" value="UniProtKB-SubCell"/>
</dbReference>
<feature type="domain" description="STAT transcription factor DNA-binding" evidence="12">
    <location>
        <begin position="191"/>
        <end position="363"/>
    </location>
</feature>
<dbReference type="GO" id="GO:0005634">
    <property type="term" value="C:nucleus"/>
    <property type="evidence" value="ECO:0007669"/>
    <property type="project" value="UniProtKB-SubCell"/>
</dbReference>
<keyword evidence="8" id="KW-0804">Transcription</keyword>
<evidence type="ECO:0000256" key="9">
    <source>
        <dbReference type="ARBA" id="ARBA00023242"/>
    </source>
</evidence>
<dbReference type="STRING" id="158441.A0A226E5Y7"/>
<sequence length="366" mass="41239">MEWEVLDNLNTDTIPPLSDIVLDARVLEEKLQEIVYNLTPSPTRTQLRQTERDREILEQFHLLGTTGHNDFGSEIKWSTPLNAVTLVDKAEECMHLLETLVGRVVNEELQVYRRQAQLSPPPPTKSLDVIQTLCEMTLDLMQGLQRIFNRLQDNIHQNHNVQIPVNTLVRLRALLTSLFERILGETLVVETQPPQVVKVNTKFPNPIRLRWLVGAKVMSVWNGRLVEGSPVSADVVNEPQAQALIKSTPKAVLNSGNFRPCGILSSDRSEQISKPEFVSSEDGQLALCVVHFRHMQLKKIDREYKKVKGGHQPSATSQGSGGRNRVASGPNPPALVNTAWFPTVTDEKFCIFFHMQIDVGENRLLV</sequence>
<dbReference type="SUPFAM" id="SSF47655">
    <property type="entry name" value="STAT"/>
    <property type="match status" value="1"/>
</dbReference>
<dbReference type="GO" id="GO:0007165">
    <property type="term" value="P:signal transduction"/>
    <property type="evidence" value="ECO:0007669"/>
    <property type="project" value="InterPro"/>
</dbReference>
<keyword evidence="7" id="KW-0238">DNA-binding</keyword>
<accession>A0A226E5Y7</accession>
<dbReference type="Pfam" id="PF02864">
    <property type="entry name" value="STAT_bind"/>
    <property type="match status" value="1"/>
</dbReference>
<dbReference type="InterPro" id="IPR012345">
    <property type="entry name" value="STAT_TF_DNA-bd_N"/>
</dbReference>
<dbReference type="GO" id="GO:0003700">
    <property type="term" value="F:DNA-binding transcription factor activity"/>
    <property type="evidence" value="ECO:0007669"/>
    <property type="project" value="InterPro"/>
</dbReference>
<keyword evidence="6" id="KW-0805">Transcription regulation</keyword>
<dbReference type="InterPro" id="IPR008967">
    <property type="entry name" value="p53-like_TF_DNA-bd_sf"/>
</dbReference>
<dbReference type="Pfam" id="PF01017">
    <property type="entry name" value="STAT_alpha"/>
    <property type="match status" value="1"/>
</dbReference>
<organism evidence="13 14">
    <name type="scientific">Folsomia candida</name>
    <name type="common">Springtail</name>
    <dbReference type="NCBI Taxonomy" id="158441"/>
    <lineage>
        <taxon>Eukaryota</taxon>
        <taxon>Metazoa</taxon>
        <taxon>Ecdysozoa</taxon>
        <taxon>Arthropoda</taxon>
        <taxon>Hexapoda</taxon>
        <taxon>Collembola</taxon>
        <taxon>Entomobryomorpha</taxon>
        <taxon>Isotomoidea</taxon>
        <taxon>Isotomidae</taxon>
        <taxon>Proisotominae</taxon>
        <taxon>Folsomia</taxon>
    </lineage>
</organism>
<evidence type="ECO:0000313" key="13">
    <source>
        <dbReference type="EMBL" id="OXA52301.1"/>
    </source>
</evidence>
<dbReference type="PANTHER" id="PTHR11801">
    <property type="entry name" value="SIGNAL TRANSDUCER AND ACTIVATOR OF TRANSCRIPTION"/>
    <property type="match status" value="1"/>
</dbReference>
<reference evidence="13 14" key="1">
    <citation type="submission" date="2015-12" db="EMBL/GenBank/DDBJ databases">
        <title>The genome of Folsomia candida.</title>
        <authorList>
            <person name="Faddeeva A."/>
            <person name="Derks M.F."/>
            <person name="Anvar Y."/>
            <person name="Smit S."/>
            <person name="Van Straalen N."/>
            <person name="Roelofs D."/>
        </authorList>
    </citation>
    <scope>NUCLEOTIDE SEQUENCE [LARGE SCALE GENOMIC DNA]</scope>
    <source>
        <strain evidence="13 14">VU population</strain>
        <tissue evidence="13">Whole body</tissue>
    </source>
</reference>
<keyword evidence="4" id="KW-0597">Phosphoprotein</keyword>
<evidence type="ECO:0000313" key="14">
    <source>
        <dbReference type="Proteomes" id="UP000198287"/>
    </source>
</evidence>
<name>A0A226E5Y7_FOLCA</name>
<dbReference type="InterPro" id="IPR013800">
    <property type="entry name" value="STAT_TF_alpha"/>
</dbReference>
<evidence type="ECO:0000256" key="2">
    <source>
        <dbReference type="ARBA" id="ARBA00004496"/>
    </source>
</evidence>
<evidence type="ECO:0000256" key="7">
    <source>
        <dbReference type="ARBA" id="ARBA00023125"/>
    </source>
</evidence>
<dbReference type="SUPFAM" id="SSF49417">
    <property type="entry name" value="p53-like transcription factors"/>
    <property type="match status" value="1"/>
</dbReference>
<evidence type="ECO:0000259" key="11">
    <source>
        <dbReference type="Pfam" id="PF01017"/>
    </source>
</evidence>
<dbReference type="GO" id="GO:0003677">
    <property type="term" value="F:DNA binding"/>
    <property type="evidence" value="ECO:0007669"/>
    <property type="project" value="UniProtKB-KW"/>
</dbReference>
<keyword evidence="3" id="KW-0963">Cytoplasm</keyword>
<dbReference type="Proteomes" id="UP000198287">
    <property type="component" value="Unassembled WGS sequence"/>
</dbReference>
<evidence type="ECO:0000256" key="1">
    <source>
        <dbReference type="ARBA" id="ARBA00004123"/>
    </source>
</evidence>
<dbReference type="GO" id="GO:0006357">
    <property type="term" value="P:regulation of transcription by RNA polymerase II"/>
    <property type="evidence" value="ECO:0007669"/>
    <property type="project" value="UniProtKB-ARBA"/>
</dbReference>
<dbReference type="Gene3D" id="1.20.1050.20">
    <property type="entry name" value="STAT transcription factor, all-alpha domain"/>
    <property type="match status" value="1"/>
</dbReference>
<dbReference type="InterPro" id="IPR001217">
    <property type="entry name" value="STAT"/>
</dbReference>
<proteinExistence type="predicted"/>
<evidence type="ECO:0000256" key="6">
    <source>
        <dbReference type="ARBA" id="ARBA00023015"/>
    </source>
</evidence>